<name>A0A3Q9RSB2_9BACI</name>
<dbReference type="AlphaFoldDB" id="A0A3Q9RSB2"/>
<protein>
    <submittedName>
        <fullName evidence="1">Uncharacterized protein</fullName>
    </submittedName>
</protein>
<dbReference type="Proteomes" id="UP000283095">
    <property type="component" value="Chromosome"/>
</dbReference>
<proteinExistence type="predicted"/>
<reference evidence="1 2" key="1">
    <citation type="submission" date="2018-01" db="EMBL/GenBank/DDBJ databases">
        <title>Bacillus asahii Genome sequencing and assembly.</title>
        <authorList>
            <person name="Jiang H."/>
            <person name="Feng Y."/>
            <person name="Zhao F."/>
            <person name="Lin X."/>
        </authorList>
    </citation>
    <scope>NUCLEOTIDE SEQUENCE [LARGE SCALE GENOMIC DNA]</scope>
    <source>
        <strain evidence="1 2">OM18</strain>
    </source>
</reference>
<evidence type="ECO:0000313" key="2">
    <source>
        <dbReference type="Proteomes" id="UP000283095"/>
    </source>
</evidence>
<gene>
    <name evidence="1" type="ORF">BAOM_5092</name>
</gene>
<sequence>MDKKEVEMKGYSLWINSMSNLCTKRRVETNGTVLLSRTC</sequence>
<organism evidence="1 2">
    <name type="scientific">Peribacillus asahii</name>
    <dbReference type="NCBI Taxonomy" id="228899"/>
    <lineage>
        <taxon>Bacteria</taxon>
        <taxon>Bacillati</taxon>
        <taxon>Bacillota</taxon>
        <taxon>Bacilli</taxon>
        <taxon>Bacillales</taxon>
        <taxon>Bacillaceae</taxon>
        <taxon>Peribacillus</taxon>
    </lineage>
</organism>
<dbReference type="KEGG" id="pasa:BAOM_5092"/>
<evidence type="ECO:0000313" key="1">
    <source>
        <dbReference type="EMBL" id="AZV45621.1"/>
    </source>
</evidence>
<accession>A0A3Q9RSB2</accession>
<dbReference type="EMBL" id="CP026095">
    <property type="protein sequence ID" value="AZV45621.1"/>
    <property type="molecule type" value="Genomic_DNA"/>
</dbReference>